<sequence length="124" mass="13715">MEEEGEKRKTKHEDVNDAVSGTMKKPRETAAAATEEEEVEEFFAILRRIHVAVSYFDKGSNGDPRQMTEGGSRLMETIEMECAGAVNGVEEDKVEEGREKSSEQIPGLDLDLNAVPDPEDNPGF</sequence>
<comment type="caution">
    <text evidence="2">The sequence shown here is derived from an EMBL/GenBank/DDBJ whole genome shotgun (WGS) entry which is preliminary data.</text>
</comment>
<evidence type="ECO:0000313" key="3">
    <source>
        <dbReference type="Proteomes" id="UP000306102"/>
    </source>
</evidence>
<feature type="compositionally biased region" description="Basic and acidic residues" evidence="1">
    <location>
        <begin position="1"/>
        <end position="15"/>
    </location>
</feature>
<dbReference type="InterPro" id="IPR034577">
    <property type="entry name" value="NIMIN-2"/>
</dbReference>
<reference evidence="2 3" key="1">
    <citation type="journal article" date="2018" name="Proc. Natl. Acad. Sci. U.S.A.">
        <title>Draft genome sequence of Camellia sinensis var. sinensis provides insights into the evolution of the tea genome and tea quality.</title>
        <authorList>
            <person name="Wei C."/>
            <person name="Yang H."/>
            <person name="Wang S."/>
            <person name="Zhao J."/>
            <person name="Liu C."/>
            <person name="Gao L."/>
            <person name="Xia E."/>
            <person name="Lu Y."/>
            <person name="Tai Y."/>
            <person name="She G."/>
            <person name="Sun J."/>
            <person name="Cao H."/>
            <person name="Tong W."/>
            <person name="Gao Q."/>
            <person name="Li Y."/>
            <person name="Deng W."/>
            <person name="Jiang X."/>
            <person name="Wang W."/>
            <person name="Chen Q."/>
            <person name="Zhang S."/>
            <person name="Li H."/>
            <person name="Wu J."/>
            <person name="Wang P."/>
            <person name="Li P."/>
            <person name="Shi C."/>
            <person name="Zheng F."/>
            <person name="Jian J."/>
            <person name="Huang B."/>
            <person name="Shan D."/>
            <person name="Shi M."/>
            <person name="Fang C."/>
            <person name="Yue Y."/>
            <person name="Li F."/>
            <person name="Li D."/>
            <person name="Wei S."/>
            <person name="Han B."/>
            <person name="Jiang C."/>
            <person name="Yin Y."/>
            <person name="Xia T."/>
            <person name="Zhang Z."/>
            <person name="Bennetzen J.L."/>
            <person name="Zhao S."/>
            <person name="Wan X."/>
        </authorList>
    </citation>
    <scope>NUCLEOTIDE SEQUENCE [LARGE SCALE GENOMIC DNA]</scope>
    <source>
        <strain evidence="3">cv. Shuchazao</strain>
        <tissue evidence="2">Leaf</tissue>
    </source>
</reference>
<accession>A0A4V6RYD3</accession>
<evidence type="ECO:0000256" key="1">
    <source>
        <dbReference type="SAM" id="MobiDB-lite"/>
    </source>
</evidence>
<dbReference type="GO" id="GO:0010112">
    <property type="term" value="P:regulation of systemic acquired resistance"/>
    <property type="evidence" value="ECO:0007669"/>
    <property type="project" value="InterPro"/>
</dbReference>
<dbReference type="EMBL" id="SDRB02009678">
    <property type="protein sequence ID" value="THG07947.1"/>
    <property type="molecule type" value="Genomic_DNA"/>
</dbReference>
<dbReference type="PANTHER" id="PTHR35735">
    <property type="entry name" value="PROTEIN NIM1-INTERACTING 2"/>
    <property type="match status" value="1"/>
</dbReference>
<dbReference type="AlphaFoldDB" id="A0A4V6RYD3"/>
<name>A0A4V6RYD3_CAMSN</name>
<dbReference type="PANTHER" id="PTHR35735:SF13">
    <property type="entry name" value="PROTEIN NIM1-INTERACTING 2-LIKE"/>
    <property type="match status" value="1"/>
</dbReference>
<keyword evidence="3" id="KW-1185">Reference proteome</keyword>
<dbReference type="Proteomes" id="UP000306102">
    <property type="component" value="Unassembled WGS sequence"/>
</dbReference>
<gene>
    <name evidence="2" type="ORF">TEA_007584</name>
</gene>
<protein>
    <submittedName>
        <fullName evidence="2">Uncharacterized protein</fullName>
    </submittedName>
</protein>
<evidence type="ECO:0000313" key="2">
    <source>
        <dbReference type="EMBL" id="THG07947.1"/>
    </source>
</evidence>
<proteinExistence type="predicted"/>
<organism evidence="2 3">
    <name type="scientific">Camellia sinensis var. sinensis</name>
    <name type="common">China tea</name>
    <dbReference type="NCBI Taxonomy" id="542762"/>
    <lineage>
        <taxon>Eukaryota</taxon>
        <taxon>Viridiplantae</taxon>
        <taxon>Streptophyta</taxon>
        <taxon>Embryophyta</taxon>
        <taxon>Tracheophyta</taxon>
        <taxon>Spermatophyta</taxon>
        <taxon>Magnoliopsida</taxon>
        <taxon>eudicotyledons</taxon>
        <taxon>Gunneridae</taxon>
        <taxon>Pentapetalae</taxon>
        <taxon>asterids</taxon>
        <taxon>Ericales</taxon>
        <taxon>Theaceae</taxon>
        <taxon>Camellia</taxon>
    </lineage>
</organism>
<feature type="region of interest" description="Disordered" evidence="1">
    <location>
        <begin position="87"/>
        <end position="124"/>
    </location>
</feature>
<feature type="region of interest" description="Disordered" evidence="1">
    <location>
        <begin position="1"/>
        <end position="37"/>
    </location>
</feature>